<dbReference type="GO" id="GO:0008519">
    <property type="term" value="F:ammonium channel activity"/>
    <property type="evidence" value="ECO:0007669"/>
    <property type="project" value="InterPro"/>
</dbReference>
<proteinExistence type="inferred from homology"/>
<evidence type="ECO:0000256" key="4">
    <source>
        <dbReference type="ARBA" id="ARBA00022989"/>
    </source>
</evidence>
<name>A0A7S3VS73_DUNTE</name>
<dbReference type="AlphaFoldDB" id="A0A7S3VS73"/>
<dbReference type="Pfam" id="PF00909">
    <property type="entry name" value="Ammonium_transp"/>
    <property type="match status" value="1"/>
</dbReference>
<dbReference type="InterPro" id="IPR024041">
    <property type="entry name" value="NH4_transpt_AmtB-like_dom"/>
</dbReference>
<feature type="transmembrane region" description="Helical" evidence="7">
    <location>
        <begin position="307"/>
        <end position="331"/>
    </location>
</feature>
<reference evidence="9" key="1">
    <citation type="submission" date="2021-01" db="EMBL/GenBank/DDBJ databases">
        <authorList>
            <person name="Corre E."/>
            <person name="Pelletier E."/>
            <person name="Niang G."/>
            <person name="Scheremetjew M."/>
            <person name="Finn R."/>
            <person name="Kale V."/>
            <person name="Holt S."/>
            <person name="Cochrane G."/>
            <person name="Meng A."/>
            <person name="Brown T."/>
            <person name="Cohen L."/>
        </authorList>
    </citation>
    <scope>NUCLEOTIDE SEQUENCE</scope>
    <source>
        <strain evidence="9">CCMP1320</strain>
    </source>
</reference>
<feature type="transmembrane region" description="Helical" evidence="7">
    <location>
        <begin position="65"/>
        <end position="83"/>
    </location>
</feature>
<dbReference type="GO" id="GO:0005886">
    <property type="term" value="C:plasma membrane"/>
    <property type="evidence" value="ECO:0007669"/>
    <property type="project" value="InterPro"/>
</dbReference>
<feature type="region of interest" description="Disordered" evidence="6">
    <location>
        <begin position="544"/>
        <end position="573"/>
    </location>
</feature>
<feature type="transmembrane region" description="Helical" evidence="7">
    <location>
        <begin position="265"/>
        <end position="287"/>
    </location>
</feature>
<keyword evidence="3 7" id="KW-0812">Transmembrane</keyword>
<dbReference type="SUPFAM" id="SSF111352">
    <property type="entry name" value="Ammonium transporter"/>
    <property type="match status" value="1"/>
</dbReference>
<gene>
    <name evidence="9" type="ORF">DTER00134_LOCUS18088</name>
</gene>
<evidence type="ECO:0000256" key="5">
    <source>
        <dbReference type="ARBA" id="ARBA00023136"/>
    </source>
</evidence>
<feature type="transmembrane region" description="Helical" evidence="7">
    <location>
        <begin position="195"/>
        <end position="214"/>
    </location>
</feature>
<comment type="subcellular location">
    <subcellularLocation>
        <location evidence="1">Membrane</location>
        <topology evidence="1">Multi-pass membrane protein</topology>
    </subcellularLocation>
</comment>
<feature type="transmembrane region" description="Helical" evidence="7">
    <location>
        <begin position="129"/>
        <end position="148"/>
    </location>
</feature>
<evidence type="ECO:0000256" key="6">
    <source>
        <dbReference type="SAM" id="MobiDB-lite"/>
    </source>
</evidence>
<dbReference type="InterPro" id="IPR002229">
    <property type="entry name" value="RhesusRHD"/>
</dbReference>
<accession>A0A7S3VS73</accession>
<organism evidence="9">
    <name type="scientific">Dunaliella tertiolecta</name>
    <name type="common">Green alga</name>
    <dbReference type="NCBI Taxonomy" id="3047"/>
    <lineage>
        <taxon>Eukaryota</taxon>
        <taxon>Viridiplantae</taxon>
        <taxon>Chlorophyta</taxon>
        <taxon>core chlorophytes</taxon>
        <taxon>Chlorophyceae</taxon>
        <taxon>CS clade</taxon>
        <taxon>Chlamydomonadales</taxon>
        <taxon>Dunaliellaceae</taxon>
        <taxon>Dunaliella</taxon>
    </lineage>
</organism>
<feature type="transmembrane region" description="Helical" evidence="7">
    <location>
        <begin position="445"/>
        <end position="471"/>
    </location>
</feature>
<feature type="domain" description="Ammonium transporter AmtB-like" evidence="8">
    <location>
        <begin position="72"/>
        <end position="474"/>
    </location>
</feature>
<dbReference type="Gene3D" id="1.10.3430.10">
    <property type="entry name" value="Ammonium transporter AmtB like domains"/>
    <property type="match status" value="1"/>
</dbReference>
<dbReference type="PANTHER" id="PTHR11730:SF60">
    <property type="entry name" value="RH50, ISOFORM D"/>
    <property type="match status" value="1"/>
</dbReference>
<dbReference type="InterPro" id="IPR029020">
    <property type="entry name" value="Ammonium/urea_transptr"/>
</dbReference>
<dbReference type="GO" id="GO:0097272">
    <property type="term" value="P:ammonium homeostasis"/>
    <property type="evidence" value="ECO:0007669"/>
    <property type="project" value="TreeGrafter"/>
</dbReference>
<comment type="similarity">
    <text evidence="2">Belongs to the ammonium transporter (TC 2.A.49) family. Rh subfamily.</text>
</comment>
<evidence type="ECO:0000256" key="2">
    <source>
        <dbReference type="ARBA" id="ARBA00011036"/>
    </source>
</evidence>
<feature type="transmembrane region" description="Helical" evidence="7">
    <location>
        <begin position="168"/>
        <end position="188"/>
    </location>
</feature>
<evidence type="ECO:0000256" key="7">
    <source>
        <dbReference type="SAM" id="Phobius"/>
    </source>
</evidence>
<protein>
    <recommendedName>
        <fullName evidence="8">Ammonium transporter AmtB-like domain-containing protein</fullName>
    </recommendedName>
</protein>
<evidence type="ECO:0000259" key="8">
    <source>
        <dbReference type="Pfam" id="PF00909"/>
    </source>
</evidence>
<feature type="compositionally biased region" description="Polar residues" evidence="6">
    <location>
        <begin position="552"/>
        <end position="573"/>
    </location>
</feature>
<evidence type="ECO:0000256" key="1">
    <source>
        <dbReference type="ARBA" id="ARBA00004141"/>
    </source>
</evidence>
<feature type="transmembrane region" description="Helical" evidence="7">
    <location>
        <begin position="343"/>
        <end position="374"/>
    </location>
</feature>
<evidence type="ECO:0000313" key="9">
    <source>
        <dbReference type="EMBL" id="CAE0503015.1"/>
    </source>
</evidence>
<feature type="transmembrane region" description="Helical" evidence="7">
    <location>
        <begin position="103"/>
        <end position="122"/>
    </location>
</feature>
<dbReference type="EMBL" id="HBIP01029886">
    <property type="protein sequence ID" value="CAE0503015.1"/>
    <property type="molecule type" value="Transcribed_RNA"/>
</dbReference>
<evidence type="ECO:0000256" key="3">
    <source>
        <dbReference type="ARBA" id="ARBA00022692"/>
    </source>
</evidence>
<dbReference type="PANTHER" id="PTHR11730">
    <property type="entry name" value="AMMONIUM TRANSPORTER"/>
    <property type="match status" value="1"/>
</dbReference>
<feature type="transmembrane region" description="Helical" evidence="7">
    <location>
        <begin position="226"/>
        <end position="244"/>
    </location>
</feature>
<sequence>MTVVRVMPARACAEAVTTHVQQQSQVEKPLVEKSNGSLLSEANSEGPLHMVVTEETRGQQLRRNFLPSMGFFVICLIPLMFGLTRYVELGVNGQDQVTQYYMWFIHVEIMVFLGFGFLMTFLRRYTLGAIMLNFLGSCLMFLVAILIVGAAHQTLGTDQDKIKVDLPLLIDCTFCAATGMVAYGAVIGKATPTQLMWIMVGLVPAFALNQYIVIEHFHILDMGGSNVIHQFGAYYGLAVSFVLSRQRSAHGLQHPKKSSTYLNDAFSLVGTLFLWIFWPSFNGALASTSSAATTVPSAEGHAASEQFLCVINTVISLSGACVATFMTSVLVGGRMKAEHIQNATLAGGVAMGAACSIPITPAGAMVVGMAAGALSTLGFEYLTPALNNKIGLRDTCGIHNLHGLPGILGSFVAGLASLGMTTKDFFTRDCTEVTPRECGGFQLGYQIAGICVAMGISIVWGLIVGTIITYFNPLKELELSLVECFDDGPWWQEQTVEPMEDVVHPQAHHHHAGTTHSKKLSLHAAGKHGACKQHGHVELALDASYPTRGTEDASQSSHSEQSKQPTQLGRSVV</sequence>
<keyword evidence="5 7" id="KW-0472">Membrane</keyword>
<dbReference type="PRINTS" id="PR00342">
    <property type="entry name" value="RHESUSRHD"/>
</dbReference>
<keyword evidence="4 7" id="KW-1133">Transmembrane helix</keyword>